<dbReference type="InterPro" id="IPR055335">
    <property type="entry name" value="Ucp6/RUP1"/>
</dbReference>
<comment type="caution">
    <text evidence="2">The sequence shown here is derived from an EMBL/GenBank/DDBJ whole genome shotgun (WGS) entry which is preliminary data.</text>
</comment>
<reference evidence="2" key="2">
    <citation type="submission" date="2023-05" db="EMBL/GenBank/DDBJ databases">
        <authorList>
            <consortium name="Lawrence Berkeley National Laboratory"/>
            <person name="Steindorff A."/>
            <person name="Hensen N."/>
            <person name="Bonometti L."/>
            <person name="Westerberg I."/>
            <person name="Brannstrom I.O."/>
            <person name="Guillou S."/>
            <person name="Cros-Aarteil S."/>
            <person name="Calhoun S."/>
            <person name="Haridas S."/>
            <person name="Kuo A."/>
            <person name="Mondo S."/>
            <person name="Pangilinan J."/>
            <person name="Riley R."/>
            <person name="Labutti K."/>
            <person name="Andreopoulos B."/>
            <person name="Lipzen A."/>
            <person name="Chen C."/>
            <person name="Yanf M."/>
            <person name="Daum C."/>
            <person name="Ng V."/>
            <person name="Clum A."/>
            <person name="Ohm R."/>
            <person name="Martin F."/>
            <person name="Silar P."/>
            <person name="Natvig D."/>
            <person name="Lalanne C."/>
            <person name="Gautier V."/>
            <person name="Ament-Velasquez S.L."/>
            <person name="Kruys A."/>
            <person name="Hutchinson M.I."/>
            <person name="Powell A.J."/>
            <person name="Barry K."/>
            <person name="Miller A.N."/>
            <person name="Grigoriev I.V."/>
            <person name="Debuchy R."/>
            <person name="Gladieux P."/>
            <person name="Thoren M.H."/>
            <person name="Johannesson H."/>
        </authorList>
    </citation>
    <scope>NUCLEOTIDE SEQUENCE</scope>
    <source>
        <strain evidence="2">CBS 538.74</strain>
    </source>
</reference>
<protein>
    <recommendedName>
        <fullName evidence="4">Ubiquitin interaction domain-containing protein</fullName>
    </recommendedName>
</protein>
<keyword evidence="3" id="KW-1185">Reference proteome</keyword>
<dbReference type="GO" id="GO:0005634">
    <property type="term" value="C:nucleus"/>
    <property type="evidence" value="ECO:0007669"/>
    <property type="project" value="TreeGrafter"/>
</dbReference>
<feature type="region of interest" description="Disordered" evidence="1">
    <location>
        <begin position="803"/>
        <end position="833"/>
    </location>
</feature>
<evidence type="ECO:0000313" key="3">
    <source>
        <dbReference type="Proteomes" id="UP001302745"/>
    </source>
</evidence>
<dbReference type="GO" id="GO:0016579">
    <property type="term" value="P:protein deubiquitination"/>
    <property type="evidence" value="ECO:0007669"/>
    <property type="project" value="TreeGrafter"/>
</dbReference>
<name>A0AAN6VSY0_9PEZI</name>
<gene>
    <name evidence="2" type="ORF">C8A00DRAFT_40442</name>
</gene>
<dbReference type="AlphaFoldDB" id="A0AAN6VSY0"/>
<evidence type="ECO:0000313" key="2">
    <source>
        <dbReference type="EMBL" id="KAK4157218.1"/>
    </source>
</evidence>
<feature type="region of interest" description="Disordered" evidence="1">
    <location>
        <begin position="151"/>
        <end position="193"/>
    </location>
</feature>
<dbReference type="EMBL" id="MU856854">
    <property type="protein sequence ID" value="KAK4157218.1"/>
    <property type="molecule type" value="Genomic_DNA"/>
</dbReference>
<feature type="compositionally biased region" description="Pro residues" evidence="1">
    <location>
        <begin position="748"/>
        <end position="759"/>
    </location>
</feature>
<feature type="region of interest" description="Disordered" evidence="1">
    <location>
        <begin position="64"/>
        <end position="87"/>
    </location>
</feature>
<organism evidence="2 3">
    <name type="scientific">Chaetomidium leptoderma</name>
    <dbReference type="NCBI Taxonomy" id="669021"/>
    <lineage>
        <taxon>Eukaryota</taxon>
        <taxon>Fungi</taxon>
        <taxon>Dikarya</taxon>
        <taxon>Ascomycota</taxon>
        <taxon>Pezizomycotina</taxon>
        <taxon>Sordariomycetes</taxon>
        <taxon>Sordariomycetidae</taxon>
        <taxon>Sordariales</taxon>
        <taxon>Chaetomiaceae</taxon>
        <taxon>Chaetomidium</taxon>
    </lineage>
</organism>
<dbReference type="PANTHER" id="PTHR39597">
    <property type="entry name" value="UBA DOMAIN-CONTAINING PROTEIN RUP1"/>
    <property type="match status" value="1"/>
</dbReference>
<dbReference type="Proteomes" id="UP001302745">
    <property type="component" value="Unassembled WGS sequence"/>
</dbReference>
<feature type="region of interest" description="Disordered" evidence="1">
    <location>
        <begin position="697"/>
        <end position="764"/>
    </location>
</feature>
<feature type="region of interest" description="Disordered" evidence="1">
    <location>
        <begin position="571"/>
        <end position="593"/>
    </location>
</feature>
<reference evidence="2" key="1">
    <citation type="journal article" date="2023" name="Mol. Phylogenet. Evol.">
        <title>Genome-scale phylogeny and comparative genomics of the fungal order Sordariales.</title>
        <authorList>
            <person name="Hensen N."/>
            <person name="Bonometti L."/>
            <person name="Westerberg I."/>
            <person name="Brannstrom I.O."/>
            <person name="Guillou S."/>
            <person name="Cros-Aarteil S."/>
            <person name="Calhoun S."/>
            <person name="Haridas S."/>
            <person name="Kuo A."/>
            <person name="Mondo S."/>
            <person name="Pangilinan J."/>
            <person name="Riley R."/>
            <person name="LaButti K."/>
            <person name="Andreopoulos B."/>
            <person name="Lipzen A."/>
            <person name="Chen C."/>
            <person name="Yan M."/>
            <person name="Daum C."/>
            <person name="Ng V."/>
            <person name="Clum A."/>
            <person name="Steindorff A."/>
            <person name="Ohm R.A."/>
            <person name="Martin F."/>
            <person name="Silar P."/>
            <person name="Natvig D.O."/>
            <person name="Lalanne C."/>
            <person name="Gautier V."/>
            <person name="Ament-Velasquez S.L."/>
            <person name="Kruys A."/>
            <person name="Hutchinson M.I."/>
            <person name="Powell A.J."/>
            <person name="Barry K."/>
            <person name="Miller A.N."/>
            <person name="Grigoriev I.V."/>
            <person name="Debuchy R."/>
            <person name="Gladieux P."/>
            <person name="Hiltunen Thoren M."/>
            <person name="Johannesson H."/>
        </authorList>
    </citation>
    <scope>NUCLEOTIDE SEQUENCE</scope>
    <source>
        <strain evidence="2">CBS 538.74</strain>
    </source>
</reference>
<proteinExistence type="predicted"/>
<sequence length="844" mass="93644">MAFNEASVSPEQVDMVVMLTSFEDRVIITNALQNNHGNVDNVINEYFDDADKFRRKYGWDETAFSSGREGEETSANNPTVPSFAIHPPVLYGTEPASFYGAPSRPPSRANNRSPMSRLADMAVGEFNTDTPSNRQEEEDQLQRAINESLSASGVQSPHTFPPPPVPQPQQSGVTTNNGDSSVHFGPANRPDYDTDEWAMVRLGNQESDPDPTLRARKAGEPVLLRCRQDITWKKHRIGALLMIFQHIPAARNALLQRGDAPGYGYGNKSDWWQGQAIMPPGQVDPEGWMDDSTLSWSDELHRLMGFLEATERAYGTADTLARARHPETRETGDLEKDFFHSFIDLQSAEGTPENWDTFFSSAEIVALDDFKLQGGDRFGILDLQIPETFYIDRYLKANGEKLQELQMDMIALLKAYDASMQKEEELIRWVNPQTNKAYDRRVLMKAAAHRCHEKMRQIKLRAFWRQHEQAPAEGEGDYYLPDHAGEPNLLPEEAQVIAHYDAKIQEFEDKVVEMDRVMAEQILPERQAIHDVNRKMSSLLTVPSADEKWNPTHKYTLRGVVNDPNTIYQRMRGPAGASESTSAGDASAPGEERWWKTSFKPEDNTVEHIPVFYETVMREACGAGCLPIVVFATDKAMEQENLPLSDALKTFVRLDNRLFKQELLQSNRTTHKRSAVVGDGSQSKRLQRSVSIDSMATNQASVGDLDDDMRDAPFDTDSTFGVAGDAGPDKAAAQDDSIPDLVEFPQPSGTPPSSTPPAYPNDIEMETGVSPALAQVSLQDVKSSNAARSPEMQERPSALFLTRPNNGAAVDGSAANGAVAAEPEPLIDLSDGKDADVEARVNGV</sequence>
<dbReference type="GO" id="GO:0005829">
    <property type="term" value="C:cytosol"/>
    <property type="evidence" value="ECO:0007669"/>
    <property type="project" value="TreeGrafter"/>
</dbReference>
<evidence type="ECO:0008006" key="4">
    <source>
        <dbReference type="Google" id="ProtNLM"/>
    </source>
</evidence>
<accession>A0AAN6VSY0</accession>
<dbReference type="PANTHER" id="PTHR39597:SF1">
    <property type="entry name" value="UBA DOMAIN-CONTAINING PROTEIN RUP1"/>
    <property type="match status" value="1"/>
</dbReference>
<feature type="compositionally biased region" description="Polar residues" evidence="1">
    <location>
        <begin position="171"/>
        <end position="180"/>
    </location>
</feature>
<evidence type="ECO:0000256" key="1">
    <source>
        <dbReference type="SAM" id="MobiDB-lite"/>
    </source>
</evidence>